<evidence type="ECO:0000313" key="2">
    <source>
        <dbReference type="EMBL" id="MFC2254540.1"/>
    </source>
</evidence>
<gene>
    <name evidence="2" type="ORF">ACETRX_33355</name>
</gene>
<dbReference type="PANTHER" id="PTHR22916">
    <property type="entry name" value="GLYCOSYLTRANSFERASE"/>
    <property type="match status" value="1"/>
</dbReference>
<dbReference type="RefSeq" id="WP_394315216.1">
    <property type="nucleotide sequence ID" value="NZ_JBHGPK010000036.1"/>
</dbReference>
<reference evidence="2 3" key="1">
    <citation type="submission" date="2024-09" db="EMBL/GenBank/DDBJ databases">
        <title>Description of Labrys sedimenti sp. nov., isolated from a diclofenac-degrading enrichment culture, and genome-based reclassification of Labrys portucalensis as a later heterotypic synonym of Labrys neptuniae.</title>
        <authorList>
            <person name="Tancsics A."/>
            <person name="Csepanyi A."/>
        </authorList>
    </citation>
    <scope>NUCLEOTIDE SEQUENCE [LARGE SCALE GENOMIC DNA]</scope>
    <source>
        <strain evidence="2 3">LMG 23412</strain>
    </source>
</reference>
<evidence type="ECO:0000259" key="1">
    <source>
        <dbReference type="Pfam" id="PF00535"/>
    </source>
</evidence>
<accession>A0ABV6ZQS3</accession>
<dbReference type="Gene3D" id="3.90.550.10">
    <property type="entry name" value="Spore Coat Polysaccharide Biosynthesis Protein SpsA, Chain A"/>
    <property type="match status" value="1"/>
</dbReference>
<sequence length="282" mass="32161">MAEVTIGVPVYNGEDQLEECLACLLGQTFRDIEILLFDNASTDGTQVIAERFAALDSRIKYTRRPENVGAVKNFITPLEQATTPYFMWRAHDDISAPDYIEKLVDALKQTPTAALATGTIQFERPNGRPTRDYAPSIPTRHGLSAILNLMFGSHAGWYYGIWKTDTLRPLIAKIWTDFPYAWASDHLTLYPLLLDQQVTSAPETKFIQRVTPKAHGPRTGQRQPIPELLKLRREFLRCCDAMVEERGFSPITKLMIKAANRLYVGKRVYPMKKIIKRTLLRY</sequence>
<dbReference type="InterPro" id="IPR029044">
    <property type="entry name" value="Nucleotide-diphossugar_trans"/>
</dbReference>
<dbReference type="Pfam" id="PF00535">
    <property type="entry name" value="Glycos_transf_2"/>
    <property type="match status" value="1"/>
</dbReference>
<dbReference type="InterPro" id="IPR001173">
    <property type="entry name" value="Glyco_trans_2-like"/>
</dbReference>
<organism evidence="2 3">
    <name type="scientific">Labrys neptuniae</name>
    <dbReference type="NCBI Taxonomy" id="376174"/>
    <lineage>
        <taxon>Bacteria</taxon>
        <taxon>Pseudomonadati</taxon>
        <taxon>Pseudomonadota</taxon>
        <taxon>Alphaproteobacteria</taxon>
        <taxon>Hyphomicrobiales</taxon>
        <taxon>Xanthobacteraceae</taxon>
        <taxon>Labrys</taxon>
    </lineage>
</organism>
<comment type="caution">
    <text evidence="2">The sequence shown here is derived from an EMBL/GenBank/DDBJ whole genome shotgun (WGS) entry which is preliminary data.</text>
</comment>
<dbReference type="Proteomes" id="UP001595190">
    <property type="component" value="Unassembled WGS sequence"/>
</dbReference>
<proteinExistence type="predicted"/>
<evidence type="ECO:0000313" key="3">
    <source>
        <dbReference type="Proteomes" id="UP001595190"/>
    </source>
</evidence>
<name>A0ABV6ZQS3_9HYPH</name>
<dbReference type="SUPFAM" id="SSF53448">
    <property type="entry name" value="Nucleotide-diphospho-sugar transferases"/>
    <property type="match status" value="1"/>
</dbReference>
<dbReference type="CDD" id="cd00761">
    <property type="entry name" value="Glyco_tranf_GTA_type"/>
    <property type="match status" value="1"/>
</dbReference>
<dbReference type="PANTHER" id="PTHR22916:SF56">
    <property type="entry name" value="GLYCOSYL TRANSFERASE"/>
    <property type="match status" value="1"/>
</dbReference>
<dbReference type="EMBL" id="JBHGPK010000036">
    <property type="protein sequence ID" value="MFC2254540.1"/>
    <property type="molecule type" value="Genomic_DNA"/>
</dbReference>
<protein>
    <submittedName>
        <fullName evidence="2">Glycosyltransferase family 2 protein</fullName>
    </submittedName>
</protein>
<feature type="domain" description="Glycosyltransferase 2-like" evidence="1">
    <location>
        <begin position="5"/>
        <end position="134"/>
    </location>
</feature>